<evidence type="ECO:0000256" key="1">
    <source>
        <dbReference type="ARBA" id="ARBA00009741"/>
    </source>
</evidence>
<dbReference type="CDD" id="cd02440">
    <property type="entry name" value="AdoMet_MTases"/>
    <property type="match status" value="1"/>
</dbReference>
<feature type="binding site" evidence="6">
    <location>
        <position position="173"/>
    </location>
    <ligand>
        <name>S-adenosyl-L-methionine</name>
        <dbReference type="ChEBI" id="CHEBI:59789"/>
    </ligand>
</feature>
<dbReference type="PANTHER" id="PTHR43648:SF1">
    <property type="entry name" value="ELECTRON TRANSFER FLAVOPROTEIN BETA SUBUNIT LYSINE METHYLTRANSFERASE"/>
    <property type="match status" value="1"/>
</dbReference>
<evidence type="ECO:0000313" key="7">
    <source>
        <dbReference type="EMBL" id="GGI58188.1"/>
    </source>
</evidence>
<dbReference type="NCBIfam" id="NF001785">
    <property type="entry name" value="PRK00517.2-2"/>
    <property type="match status" value="1"/>
</dbReference>
<protein>
    <recommendedName>
        <fullName evidence="6">Ribosomal protein L11 methyltransferase</fullName>
        <shortName evidence="6">L11 Mtase</shortName>
        <ecNumber evidence="6">2.1.1.-</ecNumber>
    </recommendedName>
</protein>
<evidence type="ECO:0000256" key="5">
    <source>
        <dbReference type="ARBA" id="ARBA00022691"/>
    </source>
</evidence>
<evidence type="ECO:0000256" key="4">
    <source>
        <dbReference type="ARBA" id="ARBA00022679"/>
    </source>
</evidence>
<dbReference type="EMBL" id="BMDQ01000003">
    <property type="protein sequence ID" value="GGI58188.1"/>
    <property type="molecule type" value="Genomic_DNA"/>
</dbReference>
<dbReference type="PANTHER" id="PTHR43648">
    <property type="entry name" value="ELECTRON TRANSFER FLAVOPROTEIN BETA SUBUNIT LYSINE METHYLTRANSFERASE"/>
    <property type="match status" value="1"/>
</dbReference>
<evidence type="ECO:0000256" key="3">
    <source>
        <dbReference type="ARBA" id="ARBA00022603"/>
    </source>
</evidence>
<gene>
    <name evidence="6 7" type="primary">prmA</name>
    <name evidence="7" type="ORF">GCM10011444_24970</name>
</gene>
<dbReference type="InterPro" id="IPR029063">
    <property type="entry name" value="SAM-dependent_MTases_sf"/>
</dbReference>
<dbReference type="RefSeq" id="WP_188375082.1">
    <property type="nucleotide sequence ID" value="NZ_BMDQ01000003.1"/>
</dbReference>
<dbReference type="HAMAP" id="MF_00735">
    <property type="entry name" value="Methyltr_PrmA"/>
    <property type="match status" value="1"/>
</dbReference>
<keyword evidence="3 6" id="KW-0489">Methyltransferase</keyword>
<feature type="binding site" evidence="6">
    <location>
        <position position="151"/>
    </location>
    <ligand>
        <name>S-adenosyl-L-methionine</name>
        <dbReference type="ChEBI" id="CHEBI:59789"/>
    </ligand>
</feature>
<dbReference type="EC" id="2.1.1.-" evidence="6"/>
<dbReference type="Gene3D" id="3.40.50.150">
    <property type="entry name" value="Vaccinia Virus protein VP39"/>
    <property type="match status" value="1"/>
</dbReference>
<accession>A0ABQ2C359</accession>
<dbReference type="Pfam" id="PF06325">
    <property type="entry name" value="PrmA"/>
    <property type="match status" value="1"/>
</dbReference>
<keyword evidence="7" id="KW-0689">Ribosomal protein</keyword>
<keyword evidence="5 6" id="KW-0949">S-adenosyl-L-methionine</keyword>
<dbReference type="Proteomes" id="UP000624701">
    <property type="component" value="Unassembled WGS sequence"/>
</dbReference>
<dbReference type="PIRSF" id="PIRSF000401">
    <property type="entry name" value="RPL11_MTase"/>
    <property type="match status" value="1"/>
</dbReference>
<organism evidence="7 8">
    <name type="scientific">Winogradskyella haliclonae</name>
    <dbReference type="NCBI Taxonomy" id="2048558"/>
    <lineage>
        <taxon>Bacteria</taxon>
        <taxon>Pseudomonadati</taxon>
        <taxon>Bacteroidota</taxon>
        <taxon>Flavobacteriia</taxon>
        <taxon>Flavobacteriales</taxon>
        <taxon>Flavobacteriaceae</taxon>
        <taxon>Winogradskyella</taxon>
    </lineage>
</organism>
<dbReference type="GO" id="GO:0032259">
    <property type="term" value="P:methylation"/>
    <property type="evidence" value="ECO:0007669"/>
    <property type="project" value="UniProtKB-KW"/>
</dbReference>
<proteinExistence type="inferred from homology"/>
<dbReference type="GO" id="GO:0005840">
    <property type="term" value="C:ribosome"/>
    <property type="evidence" value="ECO:0007669"/>
    <property type="project" value="UniProtKB-KW"/>
</dbReference>
<dbReference type="InterPro" id="IPR050078">
    <property type="entry name" value="Ribosomal_L11_MeTrfase_PrmA"/>
</dbReference>
<evidence type="ECO:0000256" key="2">
    <source>
        <dbReference type="ARBA" id="ARBA00022490"/>
    </source>
</evidence>
<feature type="binding site" evidence="6">
    <location>
        <position position="215"/>
    </location>
    <ligand>
        <name>S-adenosyl-L-methionine</name>
        <dbReference type="ChEBI" id="CHEBI:59789"/>
    </ligand>
</feature>
<comment type="similarity">
    <text evidence="1 6">Belongs to the methyltransferase superfamily. PrmA family.</text>
</comment>
<comment type="subcellular location">
    <subcellularLocation>
        <location evidence="6">Cytoplasm</location>
    </subcellularLocation>
</comment>
<keyword evidence="2 6" id="KW-0963">Cytoplasm</keyword>
<reference evidence="8" key="1">
    <citation type="journal article" date="2019" name="Int. J. Syst. Evol. Microbiol.">
        <title>The Global Catalogue of Microorganisms (GCM) 10K type strain sequencing project: providing services to taxonomists for standard genome sequencing and annotation.</title>
        <authorList>
            <consortium name="The Broad Institute Genomics Platform"/>
            <consortium name="The Broad Institute Genome Sequencing Center for Infectious Disease"/>
            <person name="Wu L."/>
            <person name="Ma J."/>
        </authorList>
    </citation>
    <scope>NUCLEOTIDE SEQUENCE [LARGE SCALE GENOMIC DNA]</scope>
    <source>
        <strain evidence="8">CCM 8681</strain>
    </source>
</reference>
<comment type="caution">
    <text evidence="7">The sequence shown here is derived from an EMBL/GenBank/DDBJ whole genome shotgun (WGS) entry which is preliminary data.</text>
</comment>
<comment type="function">
    <text evidence="6">Methylates ribosomal protein L11.</text>
</comment>
<keyword evidence="8" id="KW-1185">Reference proteome</keyword>
<dbReference type="InterPro" id="IPR004498">
    <property type="entry name" value="Ribosomal_PrmA_MeTrfase"/>
</dbReference>
<dbReference type="GO" id="GO:0008168">
    <property type="term" value="F:methyltransferase activity"/>
    <property type="evidence" value="ECO:0007669"/>
    <property type="project" value="UniProtKB-KW"/>
</dbReference>
<dbReference type="SUPFAM" id="SSF53335">
    <property type="entry name" value="S-adenosyl-L-methionine-dependent methyltransferases"/>
    <property type="match status" value="1"/>
</dbReference>
<evidence type="ECO:0000313" key="8">
    <source>
        <dbReference type="Proteomes" id="UP000624701"/>
    </source>
</evidence>
<name>A0ABQ2C359_9FLAO</name>
<keyword evidence="4 6" id="KW-0808">Transferase</keyword>
<keyword evidence="7" id="KW-0687">Ribonucleoprotein</keyword>
<feature type="binding site" evidence="6">
    <location>
        <position position="130"/>
    </location>
    <ligand>
        <name>S-adenosyl-L-methionine</name>
        <dbReference type="ChEBI" id="CHEBI:59789"/>
    </ligand>
</feature>
<comment type="catalytic activity">
    <reaction evidence="6">
        <text>L-lysyl-[protein] + 3 S-adenosyl-L-methionine = N(6),N(6),N(6)-trimethyl-L-lysyl-[protein] + 3 S-adenosyl-L-homocysteine + 3 H(+)</text>
        <dbReference type="Rhea" id="RHEA:54192"/>
        <dbReference type="Rhea" id="RHEA-COMP:9752"/>
        <dbReference type="Rhea" id="RHEA-COMP:13826"/>
        <dbReference type="ChEBI" id="CHEBI:15378"/>
        <dbReference type="ChEBI" id="CHEBI:29969"/>
        <dbReference type="ChEBI" id="CHEBI:57856"/>
        <dbReference type="ChEBI" id="CHEBI:59789"/>
        <dbReference type="ChEBI" id="CHEBI:61961"/>
    </reaction>
</comment>
<evidence type="ECO:0000256" key="6">
    <source>
        <dbReference type="HAMAP-Rule" id="MF_00735"/>
    </source>
</evidence>
<sequence length="278" mass="31902">MSNTIYIGYEFKVSPLQPAVEILIAELGYAGFESFVENQDGVTAYIQKGEWHQDILKHIQILNSEEFEITYKFNEIEQTNWNAEWEKNFKPIMVDNQVTVRAPFHDEPQTKYDLIIEPKMSFGTGHHETTHMMIQHILKNDFTDKSVLDMGCGTGVLAILAEKVGAKSVDAIDIDNWCYINSLENVDRNNCTRISVYEGDVTLLYERTYDIIIANINRNILLSDISAYAGCLNENGLLFLSGFYQDDILTIEAECNKYTLNLKDKIQRNDWVALTFNI</sequence>